<feature type="signal peptide" evidence="1">
    <location>
        <begin position="1"/>
        <end position="22"/>
    </location>
</feature>
<evidence type="ECO:0000256" key="1">
    <source>
        <dbReference type="SAM" id="SignalP"/>
    </source>
</evidence>
<comment type="caution">
    <text evidence="2">The sequence shown here is derived from an EMBL/GenBank/DDBJ whole genome shotgun (WGS) entry which is preliminary data.</text>
</comment>
<gene>
    <name evidence="2" type="ORF">MQH31_09690</name>
</gene>
<protein>
    <submittedName>
        <fullName evidence="2">Uncharacterized protein</fullName>
    </submittedName>
</protein>
<dbReference type="RefSeq" id="WP_243011859.1">
    <property type="nucleotide sequence ID" value="NZ_JALGAR010000002.1"/>
</dbReference>
<keyword evidence="3" id="KW-1185">Reference proteome</keyword>
<keyword evidence="1" id="KW-0732">Signal</keyword>
<organism evidence="2 3">
    <name type="scientific">Cryobacterium zhongshanensis</name>
    <dbReference type="NCBI Taxonomy" id="2928153"/>
    <lineage>
        <taxon>Bacteria</taxon>
        <taxon>Bacillati</taxon>
        <taxon>Actinomycetota</taxon>
        <taxon>Actinomycetes</taxon>
        <taxon>Micrococcales</taxon>
        <taxon>Microbacteriaceae</taxon>
        <taxon>Cryobacterium</taxon>
    </lineage>
</organism>
<sequence>MKRSYSTLTVLVAAVLFASGLAAVQPAGSASANESRASVQAKLAAHLAATSGSAIAALTTIGGAFTSALSIGGVVGSC</sequence>
<name>A0AA41QUQ7_9MICO</name>
<dbReference type="AlphaFoldDB" id="A0AA41QUQ7"/>
<dbReference type="Proteomes" id="UP001165341">
    <property type="component" value="Unassembled WGS sequence"/>
</dbReference>
<evidence type="ECO:0000313" key="3">
    <source>
        <dbReference type="Proteomes" id="UP001165341"/>
    </source>
</evidence>
<dbReference type="EMBL" id="JALGAR010000002">
    <property type="protein sequence ID" value="MCI4658075.1"/>
    <property type="molecule type" value="Genomic_DNA"/>
</dbReference>
<feature type="chain" id="PRO_5041434629" evidence="1">
    <location>
        <begin position="23"/>
        <end position="78"/>
    </location>
</feature>
<proteinExistence type="predicted"/>
<reference evidence="2" key="1">
    <citation type="submission" date="2022-03" db="EMBL/GenBank/DDBJ databases">
        <title>Cryobacterium sp. nov. strain ZS14-85, isolated from Antarctic soil.</title>
        <authorList>
            <person name="Li J."/>
            <person name="Niu G."/>
        </authorList>
    </citation>
    <scope>NUCLEOTIDE SEQUENCE</scope>
    <source>
        <strain evidence="2">ZS14-85</strain>
    </source>
</reference>
<accession>A0AA41QUQ7</accession>
<evidence type="ECO:0000313" key="2">
    <source>
        <dbReference type="EMBL" id="MCI4658075.1"/>
    </source>
</evidence>